<dbReference type="Proteomes" id="UP000694564">
    <property type="component" value="Chromosome 15"/>
</dbReference>
<evidence type="ECO:0000313" key="2">
    <source>
        <dbReference type="Ensembl" id="ENSSVLP00005030110.1"/>
    </source>
</evidence>
<dbReference type="OrthoDB" id="9673015at2759"/>
<proteinExistence type="predicted"/>
<dbReference type="Ensembl" id="ENSSVLT00005033441.1">
    <property type="protein sequence ID" value="ENSSVLP00005030110.1"/>
    <property type="gene ID" value="ENSSVLG00005023760.1"/>
</dbReference>
<accession>A0A8D2JS75</accession>
<sequence>GPGEAGWASWARCLASVWLVQRMWMLRSPLIRLLCMNMTTGPGGRQEGQPPWVARKRFNVSILTRSVSETA</sequence>
<keyword evidence="1" id="KW-0732">Signal</keyword>
<feature type="chain" id="PRO_5034580919" evidence="1">
    <location>
        <begin position="26"/>
        <end position="71"/>
    </location>
</feature>
<evidence type="ECO:0000256" key="1">
    <source>
        <dbReference type="SAM" id="SignalP"/>
    </source>
</evidence>
<feature type="signal peptide" evidence="1">
    <location>
        <begin position="1"/>
        <end position="25"/>
    </location>
</feature>
<name>A0A8D2JS75_SCIVU</name>
<dbReference type="AlphaFoldDB" id="A0A8D2JS75"/>
<reference evidence="2" key="1">
    <citation type="submission" date="2025-08" db="UniProtKB">
        <authorList>
            <consortium name="Ensembl"/>
        </authorList>
    </citation>
    <scope>IDENTIFICATION</scope>
</reference>
<reference evidence="2" key="2">
    <citation type="submission" date="2025-09" db="UniProtKB">
        <authorList>
            <consortium name="Ensembl"/>
        </authorList>
    </citation>
    <scope>IDENTIFICATION</scope>
</reference>
<keyword evidence="3" id="KW-1185">Reference proteome</keyword>
<organism evidence="2 3">
    <name type="scientific">Sciurus vulgaris</name>
    <name type="common">Eurasian red squirrel</name>
    <dbReference type="NCBI Taxonomy" id="55149"/>
    <lineage>
        <taxon>Eukaryota</taxon>
        <taxon>Metazoa</taxon>
        <taxon>Chordata</taxon>
        <taxon>Craniata</taxon>
        <taxon>Vertebrata</taxon>
        <taxon>Euteleostomi</taxon>
        <taxon>Mammalia</taxon>
        <taxon>Eutheria</taxon>
        <taxon>Euarchontoglires</taxon>
        <taxon>Glires</taxon>
        <taxon>Rodentia</taxon>
        <taxon>Sciuromorpha</taxon>
        <taxon>Sciuridae</taxon>
        <taxon>Sciurinae</taxon>
        <taxon>Sciurini</taxon>
        <taxon>Sciurus</taxon>
    </lineage>
</organism>
<protein>
    <submittedName>
        <fullName evidence="2">Uncharacterized protein</fullName>
    </submittedName>
</protein>
<evidence type="ECO:0000313" key="3">
    <source>
        <dbReference type="Proteomes" id="UP000694564"/>
    </source>
</evidence>